<dbReference type="EMBL" id="JAQIBC010000004">
    <property type="protein sequence ID" value="MDM5264102.1"/>
    <property type="molecule type" value="Genomic_DNA"/>
</dbReference>
<comment type="similarity">
    <text evidence="2">Belongs to the DoxX family.</text>
</comment>
<keyword evidence="9" id="KW-1185">Reference proteome</keyword>
<evidence type="ECO:0000256" key="6">
    <source>
        <dbReference type="ARBA" id="ARBA00023136"/>
    </source>
</evidence>
<dbReference type="PANTHER" id="PTHR33452:SF1">
    <property type="entry name" value="INNER MEMBRANE PROTEIN YPHA-RELATED"/>
    <property type="match status" value="1"/>
</dbReference>
<feature type="transmembrane region" description="Helical" evidence="7">
    <location>
        <begin position="69"/>
        <end position="85"/>
    </location>
</feature>
<evidence type="ECO:0000256" key="5">
    <source>
        <dbReference type="ARBA" id="ARBA00022989"/>
    </source>
</evidence>
<evidence type="ECO:0000313" key="8">
    <source>
        <dbReference type="EMBL" id="MDM5264102.1"/>
    </source>
</evidence>
<evidence type="ECO:0000256" key="3">
    <source>
        <dbReference type="ARBA" id="ARBA00022475"/>
    </source>
</evidence>
<keyword evidence="6 7" id="KW-0472">Membrane</keyword>
<dbReference type="Pfam" id="PF07681">
    <property type="entry name" value="DoxX"/>
    <property type="match status" value="1"/>
</dbReference>
<accession>A0ABT7QSP2</accession>
<dbReference type="RefSeq" id="WP_289402042.1">
    <property type="nucleotide sequence ID" value="NZ_JAQIBC010000004.1"/>
</dbReference>
<name>A0ABT7QSP2_9BACT</name>
<evidence type="ECO:0000256" key="1">
    <source>
        <dbReference type="ARBA" id="ARBA00004651"/>
    </source>
</evidence>
<keyword evidence="5 7" id="KW-1133">Transmembrane helix</keyword>
<evidence type="ECO:0000256" key="2">
    <source>
        <dbReference type="ARBA" id="ARBA00006679"/>
    </source>
</evidence>
<dbReference type="InterPro" id="IPR051907">
    <property type="entry name" value="DoxX-like_oxidoreductase"/>
</dbReference>
<comment type="caution">
    <text evidence="8">The sequence shown here is derived from an EMBL/GenBank/DDBJ whole genome shotgun (WGS) entry which is preliminary data.</text>
</comment>
<feature type="transmembrane region" description="Helical" evidence="7">
    <location>
        <begin position="45"/>
        <end position="62"/>
    </location>
</feature>
<evidence type="ECO:0000256" key="4">
    <source>
        <dbReference type="ARBA" id="ARBA00022692"/>
    </source>
</evidence>
<dbReference type="Proteomes" id="UP001169066">
    <property type="component" value="Unassembled WGS sequence"/>
</dbReference>
<feature type="transmembrane region" description="Helical" evidence="7">
    <location>
        <begin position="105"/>
        <end position="124"/>
    </location>
</feature>
<protein>
    <submittedName>
        <fullName evidence="8">DoxX family protein</fullName>
    </submittedName>
</protein>
<keyword evidence="4 7" id="KW-0812">Transmembrane</keyword>
<comment type="subcellular location">
    <subcellularLocation>
        <location evidence="1">Cell membrane</location>
        <topology evidence="1">Multi-pass membrane protein</topology>
    </subcellularLocation>
</comment>
<reference evidence="8" key="1">
    <citation type="submission" date="2023-01" db="EMBL/GenBank/DDBJ databases">
        <title>Sulfurovum sp. XTW-4 genome assembly.</title>
        <authorList>
            <person name="Wang J."/>
        </authorList>
    </citation>
    <scope>NUCLEOTIDE SEQUENCE</scope>
    <source>
        <strain evidence="8">XTW-4</strain>
    </source>
</reference>
<gene>
    <name evidence="8" type="ORF">PF327_07850</name>
</gene>
<proteinExistence type="inferred from homology"/>
<keyword evidence="3" id="KW-1003">Cell membrane</keyword>
<dbReference type="PANTHER" id="PTHR33452">
    <property type="entry name" value="OXIDOREDUCTASE CATD-RELATED"/>
    <property type="match status" value="1"/>
</dbReference>
<evidence type="ECO:0000256" key="7">
    <source>
        <dbReference type="SAM" id="Phobius"/>
    </source>
</evidence>
<sequence>MSENIGKLILRLMVGGLMLFHGIDKALHGITFIKGVVKSQGLPEMLAYGVYVGEILAPLFLILGWKSRIWAGVIVFNMAAAVYLTKMDVFFKLGSHGSWALELPMFYLCSALAIVLLGSGKYAVMRD</sequence>
<dbReference type="InterPro" id="IPR032808">
    <property type="entry name" value="DoxX"/>
</dbReference>
<evidence type="ECO:0000313" key="9">
    <source>
        <dbReference type="Proteomes" id="UP001169066"/>
    </source>
</evidence>
<organism evidence="8 9">
    <name type="scientific">Sulfurovum xiamenensis</name>
    <dbReference type="NCBI Taxonomy" id="3019066"/>
    <lineage>
        <taxon>Bacteria</taxon>
        <taxon>Pseudomonadati</taxon>
        <taxon>Campylobacterota</taxon>
        <taxon>Epsilonproteobacteria</taxon>
        <taxon>Campylobacterales</taxon>
        <taxon>Sulfurovaceae</taxon>
        <taxon>Sulfurovum</taxon>
    </lineage>
</organism>